<gene>
    <name evidence="2" type="ORF">BU24DRAFT_424888</name>
</gene>
<dbReference type="AlphaFoldDB" id="A0A6A5XNC5"/>
<evidence type="ECO:0000313" key="3">
    <source>
        <dbReference type="Proteomes" id="UP000799778"/>
    </source>
</evidence>
<dbReference type="GeneID" id="54286006"/>
<dbReference type="RefSeq" id="XP_033382193.1">
    <property type="nucleotide sequence ID" value="XM_033528609.1"/>
</dbReference>
<organism evidence="2 3">
    <name type="scientific">Aaosphaeria arxii CBS 175.79</name>
    <dbReference type="NCBI Taxonomy" id="1450172"/>
    <lineage>
        <taxon>Eukaryota</taxon>
        <taxon>Fungi</taxon>
        <taxon>Dikarya</taxon>
        <taxon>Ascomycota</taxon>
        <taxon>Pezizomycotina</taxon>
        <taxon>Dothideomycetes</taxon>
        <taxon>Pleosporomycetidae</taxon>
        <taxon>Pleosporales</taxon>
        <taxon>Pleosporales incertae sedis</taxon>
        <taxon>Aaosphaeria</taxon>
    </lineage>
</organism>
<accession>A0A6A5XNC5</accession>
<evidence type="ECO:0000313" key="2">
    <source>
        <dbReference type="EMBL" id="KAF2013854.1"/>
    </source>
</evidence>
<dbReference type="EMBL" id="ML978071">
    <property type="protein sequence ID" value="KAF2013854.1"/>
    <property type="molecule type" value="Genomic_DNA"/>
</dbReference>
<proteinExistence type="predicted"/>
<name>A0A6A5XNC5_9PLEO</name>
<protein>
    <submittedName>
        <fullName evidence="2">Uncharacterized protein</fullName>
    </submittedName>
</protein>
<sequence>MDALRTSPSWPDTPRLLDPSRAIELEYSWYSASIMANGLIRFKVYYLPRGKHISESSVAHNQKLQEGFFQHPVLVTEVDQYFVHFYALTRNPPIAIRDLKMCLQIGDTTRDEGPMILRLGEGSDSMRFLTWVNLEQRFFIEHNELQSWNADVFIPTDQEYKLYGRIDELEMLQNRFIYKPLIRDMNFVRPGTVVMRPNNDHPSTTFGSPIVVVDLKQNATGTLVRYFRIKEIKSGRGSSPLHIPIARHPNEPAMHHGRPVMFLEPGSPTTRTPSFVDLLKSPQWMGLQICQTWCYPPIQITQQSMVQMFQVYVRSWPRDVNRNPSLLPRWWQHASYSPQYIWPPMYLSPASLFPHPQAGMLQRWIDGSYTGRMTGYAAGLSSSSGSSNQPTNNAAFTSVFAGNRAHYDSQSSNRQSSALSREYLIEGSNGDNSSPHSSVHGFIIGDVPEDGPASVPDSERSGQPDFSPSDSQMALWRF</sequence>
<dbReference type="OrthoDB" id="3778180at2759"/>
<dbReference type="Proteomes" id="UP000799778">
    <property type="component" value="Unassembled WGS sequence"/>
</dbReference>
<evidence type="ECO:0000256" key="1">
    <source>
        <dbReference type="SAM" id="MobiDB-lite"/>
    </source>
</evidence>
<reference evidence="2" key="1">
    <citation type="journal article" date="2020" name="Stud. Mycol.">
        <title>101 Dothideomycetes genomes: a test case for predicting lifestyles and emergence of pathogens.</title>
        <authorList>
            <person name="Haridas S."/>
            <person name="Albert R."/>
            <person name="Binder M."/>
            <person name="Bloem J."/>
            <person name="Labutti K."/>
            <person name="Salamov A."/>
            <person name="Andreopoulos B."/>
            <person name="Baker S."/>
            <person name="Barry K."/>
            <person name="Bills G."/>
            <person name="Bluhm B."/>
            <person name="Cannon C."/>
            <person name="Castanera R."/>
            <person name="Culley D."/>
            <person name="Daum C."/>
            <person name="Ezra D."/>
            <person name="Gonzalez J."/>
            <person name="Henrissat B."/>
            <person name="Kuo A."/>
            <person name="Liang C."/>
            <person name="Lipzen A."/>
            <person name="Lutzoni F."/>
            <person name="Magnuson J."/>
            <person name="Mondo S."/>
            <person name="Nolan M."/>
            <person name="Ohm R."/>
            <person name="Pangilinan J."/>
            <person name="Park H.-J."/>
            <person name="Ramirez L."/>
            <person name="Alfaro M."/>
            <person name="Sun H."/>
            <person name="Tritt A."/>
            <person name="Yoshinaga Y."/>
            <person name="Zwiers L.-H."/>
            <person name="Turgeon B."/>
            <person name="Goodwin S."/>
            <person name="Spatafora J."/>
            <person name="Crous P."/>
            <person name="Grigoriev I."/>
        </authorList>
    </citation>
    <scope>NUCLEOTIDE SEQUENCE</scope>
    <source>
        <strain evidence="2">CBS 175.79</strain>
    </source>
</reference>
<feature type="region of interest" description="Disordered" evidence="1">
    <location>
        <begin position="425"/>
        <end position="478"/>
    </location>
</feature>
<keyword evidence="3" id="KW-1185">Reference proteome</keyword>